<feature type="domain" description="BRCT" evidence="15">
    <location>
        <begin position="384"/>
        <end position="476"/>
    </location>
</feature>
<keyword evidence="5" id="KW-0479">Metal-binding</keyword>
<protein>
    <recommendedName>
        <fullName evidence="14">RNA polymerase II C-terminal domain phosphatase-like</fullName>
        <ecNumber evidence="14">3.1.3.16</ecNumber>
    </recommendedName>
</protein>
<dbReference type="KEGG" id="pda:103724315"/>
<dbReference type="RefSeq" id="XP_038972761.1">
    <property type="nucleotide sequence ID" value="XM_039116833.1"/>
</dbReference>
<proteinExistence type="predicted"/>
<dbReference type="AlphaFoldDB" id="A0A8B8ZF56"/>
<evidence type="ECO:0000256" key="11">
    <source>
        <dbReference type="ARBA" id="ARBA00047761"/>
    </source>
</evidence>
<comment type="subunit">
    <text evidence="13">Interacts with RAP74.</text>
</comment>
<dbReference type="OrthoDB" id="10249888at2759"/>
<dbReference type="NCBIfam" id="TIGR02250">
    <property type="entry name" value="FCP1_euk"/>
    <property type="match status" value="1"/>
</dbReference>
<dbReference type="FunFam" id="3.40.50.10190:FF:000014">
    <property type="entry name" value="RNA polymerase II C-terminal domain phosphatase-like 3"/>
    <property type="match status" value="1"/>
</dbReference>
<reference evidence="18" key="1">
    <citation type="submission" date="2025-08" db="UniProtKB">
        <authorList>
            <consortium name="RefSeq"/>
        </authorList>
    </citation>
    <scope>IDENTIFICATION</scope>
    <source>
        <tissue evidence="18">Young leaves</tissue>
    </source>
</reference>
<keyword evidence="4" id="KW-0678">Repressor</keyword>
<keyword evidence="10 14" id="KW-0539">Nucleus</keyword>
<dbReference type="Gene3D" id="3.40.50.10190">
    <property type="entry name" value="BRCT domain"/>
    <property type="match status" value="1"/>
</dbReference>
<evidence type="ECO:0000256" key="8">
    <source>
        <dbReference type="ARBA" id="ARBA00023015"/>
    </source>
</evidence>
<comment type="function">
    <text evidence="14">This promotes the activity of RNA polymerase II.</text>
</comment>
<evidence type="ECO:0000256" key="3">
    <source>
        <dbReference type="ARBA" id="ARBA00004123"/>
    </source>
</evidence>
<dbReference type="InterPro" id="IPR023214">
    <property type="entry name" value="HAD_sf"/>
</dbReference>
<dbReference type="Pfam" id="PF03031">
    <property type="entry name" value="NIF"/>
    <property type="match status" value="1"/>
</dbReference>
<comment type="cofactor">
    <cofactor evidence="1">
        <name>Mn(2+)</name>
        <dbReference type="ChEBI" id="CHEBI:29035"/>
    </cofactor>
</comment>
<keyword evidence="7" id="KW-0694">RNA-binding</keyword>
<evidence type="ECO:0000256" key="1">
    <source>
        <dbReference type="ARBA" id="ARBA00001936"/>
    </source>
</evidence>
<comment type="cofactor">
    <cofactor evidence="2">
        <name>Mg(2+)</name>
        <dbReference type="ChEBI" id="CHEBI:18420"/>
    </cofactor>
</comment>
<evidence type="ECO:0000313" key="18">
    <source>
        <dbReference type="RefSeq" id="XP_038972761.1"/>
    </source>
</evidence>
<comment type="catalytic activity">
    <reaction evidence="11 14">
        <text>O-phospho-L-seryl-[protein] + H2O = L-seryl-[protein] + phosphate</text>
        <dbReference type="Rhea" id="RHEA:20629"/>
        <dbReference type="Rhea" id="RHEA-COMP:9863"/>
        <dbReference type="Rhea" id="RHEA-COMP:11604"/>
        <dbReference type="ChEBI" id="CHEBI:15377"/>
        <dbReference type="ChEBI" id="CHEBI:29999"/>
        <dbReference type="ChEBI" id="CHEBI:43474"/>
        <dbReference type="ChEBI" id="CHEBI:83421"/>
        <dbReference type="EC" id="3.1.3.16"/>
    </reaction>
</comment>
<dbReference type="EC" id="3.1.3.16" evidence="14"/>
<evidence type="ECO:0000256" key="10">
    <source>
        <dbReference type="ARBA" id="ARBA00023242"/>
    </source>
</evidence>
<dbReference type="PROSITE" id="PS50969">
    <property type="entry name" value="FCP1"/>
    <property type="match status" value="1"/>
</dbReference>
<dbReference type="SUPFAM" id="SSF52113">
    <property type="entry name" value="BRCT domain"/>
    <property type="match status" value="1"/>
</dbReference>
<dbReference type="InterPro" id="IPR011947">
    <property type="entry name" value="FCP1_euk"/>
</dbReference>
<dbReference type="Gene3D" id="3.40.50.1000">
    <property type="entry name" value="HAD superfamily/HAD-like"/>
    <property type="match status" value="1"/>
</dbReference>
<dbReference type="InterPro" id="IPR001357">
    <property type="entry name" value="BRCT_dom"/>
</dbReference>
<evidence type="ECO:0000256" key="7">
    <source>
        <dbReference type="ARBA" id="ARBA00022884"/>
    </source>
</evidence>
<name>A0A8B8ZF56_PHODC</name>
<evidence type="ECO:0000256" key="4">
    <source>
        <dbReference type="ARBA" id="ARBA00022491"/>
    </source>
</evidence>
<accession>A0A8B8ZF56</accession>
<keyword evidence="6 14" id="KW-0378">Hydrolase</keyword>
<gene>
    <name evidence="18" type="primary">LOC103724315</name>
</gene>
<comment type="subcellular location">
    <subcellularLocation>
        <location evidence="3 14">Nucleus</location>
    </subcellularLocation>
</comment>
<evidence type="ECO:0000313" key="17">
    <source>
        <dbReference type="Proteomes" id="UP000228380"/>
    </source>
</evidence>
<dbReference type="GO" id="GO:0003723">
    <property type="term" value="F:RNA binding"/>
    <property type="evidence" value="ECO:0007669"/>
    <property type="project" value="UniProtKB-KW"/>
</dbReference>
<dbReference type="PROSITE" id="PS50172">
    <property type="entry name" value="BRCT"/>
    <property type="match status" value="1"/>
</dbReference>
<dbReference type="PANTHER" id="PTHR23081">
    <property type="entry name" value="RNA POLYMERASE II CTD PHOSPHATASE"/>
    <property type="match status" value="1"/>
</dbReference>
<dbReference type="FunFam" id="3.40.50.1000:FF:000125">
    <property type="entry name" value="RNA polymerase II C-terminal domain phosphatase-like 4"/>
    <property type="match status" value="1"/>
</dbReference>
<keyword evidence="9" id="KW-0804">Transcription</keyword>
<dbReference type="GO" id="GO:0008420">
    <property type="term" value="F:RNA polymerase II CTD heptapeptide repeat phosphatase activity"/>
    <property type="evidence" value="ECO:0007669"/>
    <property type="project" value="UniProtKB-UniRule"/>
</dbReference>
<dbReference type="InterPro" id="IPR036412">
    <property type="entry name" value="HAD-like_sf"/>
</dbReference>
<evidence type="ECO:0000256" key="2">
    <source>
        <dbReference type="ARBA" id="ARBA00001946"/>
    </source>
</evidence>
<evidence type="ECO:0000259" key="16">
    <source>
        <dbReference type="PROSITE" id="PS50969"/>
    </source>
</evidence>
<dbReference type="SMART" id="SM00292">
    <property type="entry name" value="BRCT"/>
    <property type="match status" value="1"/>
</dbReference>
<dbReference type="GeneID" id="103724315"/>
<feature type="domain" description="FCP1 homology" evidence="16">
    <location>
        <begin position="167"/>
        <end position="338"/>
    </location>
</feature>
<comment type="catalytic activity">
    <reaction evidence="12 14">
        <text>O-phospho-L-threonyl-[protein] + H2O = L-threonyl-[protein] + phosphate</text>
        <dbReference type="Rhea" id="RHEA:47004"/>
        <dbReference type="Rhea" id="RHEA-COMP:11060"/>
        <dbReference type="Rhea" id="RHEA-COMP:11605"/>
        <dbReference type="ChEBI" id="CHEBI:15377"/>
        <dbReference type="ChEBI" id="CHEBI:30013"/>
        <dbReference type="ChEBI" id="CHEBI:43474"/>
        <dbReference type="ChEBI" id="CHEBI:61977"/>
        <dbReference type="EC" id="3.1.3.16"/>
    </reaction>
</comment>
<organism evidence="17 18">
    <name type="scientific">Phoenix dactylifera</name>
    <name type="common">Date palm</name>
    <dbReference type="NCBI Taxonomy" id="42345"/>
    <lineage>
        <taxon>Eukaryota</taxon>
        <taxon>Viridiplantae</taxon>
        <taxon>Streptophyta</taxon>
        <taxon>Embryophyta</taxon>
        <taxon>Tracheophyta</taxon>
        <taxon>Spermatophyta</taxon>
        <taxon>Magnoliopsida</taxon>
        <taxon>Liliopsida</taxon>
        <taxon>Arecaceae</taxon>
        <taxon>Coryphoideae</taxon>
        <taxon>Phoeniceae</taxon>
        <taxon>Phoenix</taxon>
    </lineage>
</organism>
<dbReference type="SMART" id="SM00577">
    <property type="entry name" value="CPDc"/>
    <property type="match status" value="1"/>
</dbReference>
<evidence type="ECO:0000256" key="5">
    <source>
        <dbReference type="ARBA" id="ARBA00022723"/>
    </source>
</evidence>
<evidence type="ECO:0000256" key="13">
    <source>
        <dbReference type="ARBA" id="ARBA00063107"/>
    </source>
</evidence>
<dbReference type="GO" id="GO:0005634">
    <property type="term" value="C:nucleus"/>
    <property type="evidence" value="ECO:0007669"/>
    <property type="project" value="UniProtKB-SubCell"/>
</dbReference>
<dbReference type="GO" id="GO:0009651">
    <property type="term" value="P:response to salt stress"/>
    <property type="evidence" value="ECO:0007669"/>
    <property type="project" value="UniProtKB-ARBA"/>
</dbReference>
<dbReference type="Pfam" id="PF12738">
    <property type="entry name" value="PTCB-BRCT"/>
    <property type="match status" value="1"/>
</dbReference>
<dbReference type="GO" id="GO:0046872">
    <property type="term" value="F:metal ion binding"/>
    <property type="evidence" value="ECO:0007669"/>
    <property type="project" value="UniProtKB-KW"/>
</dbReference>
<dbReference type="InterPro" id="IPR004274">
    <property type="entry name" value="FCP1_dom"/>
</dbReference>
<dbReference type="InterPro" id="IPR039189">
    <property type="entry name" value="Fcp1"/>
</dbReference>
<sequence length="482" mass="55062">MSLAAESPLHSSSSSDDLAAFLEAELELASSDTSPNYQPDEDEEIMMFMSRGFLLAFYRLCLFLFATCICRIKRRKVESLEGIKELQGSVMIETNQENIGIIGTSKKLADEDSCPPHPGFYKGLCLRCGQLAEDDGPMLSLDYITKDLKLGTRESDRLRKEDLKNLLREKKLILILDLDHTLLNSTRLADVSLEEEYLLRQADSIKDDPKRSLFKLDAMHMLTKLRPFVHTFLKEASSMFEMYIYTMAERSYALEIAKLLDPEKVYFNSKVISQADCTQRHQKGLDVVLGAENIVLILDDTEFVWQKHKENLILMERYHFFSSSCRQFGFNAKSLSELKKDERESDGALATILNVLKCTHQMFFDPVLGTDLSSGDVRQVLKKIRREILQGCKIVFSRVFPSKSLAKDQPIWKLAEQLGAICCTDVDASITHVVSTDTGTQKAQWALQNEKFLVNPRWIEAANYLWRRQQEEDFPISSSRNS</sequence>
<dbReference type="InterPro" id="IPR036420">
    <property type="entry name" value="BRCT_dom_sf"/>
</dbReference>
<dbReference type="CDD" id="cd07521">
    <property type="entry name" value="HAD_FCP1-like"/>
    <property type="match status" value="1"/>
</dbReference>
<evidence type="ECO:0000256" key="9">
    <source>
        <dbReference type="ARBA" id="ARBA00023163"/>
    </source>
</evidence>
<dbReference type="Proteomes" id="UP000228380">
    <property type="component" value="Unplaced"/>
</dbReference>
<dbReference type="PANTHER" id="PTHR23081:SF36">
    <property type="entry name" value="RNA POLYMERASE II SUBUNIT A C-TERMINAL DOMAIN PHOSPHATASE"/>
    <property type="match status" value="1"/>
</dbReference>
<dbReference type="CDD" id="cd17729">
    <property type="entry name" value="BRCT_CTDP1"/>
    <property type="match status" value="1"/>
</dbReference>
<keyword evidence="8" id="KW-0805">Transcription regulation</keyword>
<dbReference type="SUPFAM" id="SSF56784">
    <property type="entry name" value="HAD-like"/>
    <property type="match status" value="1"/>
</dbReference>
<keyword evidence="17" id="KW-1185">Reference proteome</keyword>
<evidence type="ECO:0000256" key="12">
    <source>
        <dbReference type="ARBA" id="ARBA00048336"/>
    </source>
</evidence>
<evidence type="ECO:0000259" key="15">
    <source>
        <dbReference type="PROSITE" id="PS50172"/>
    </source>
</evidence>
<evidence type="ECO:0000256" key="14">
    <source>
        <dbReference type="RuleBase" id="RU366066"/>
    </source>
</evidence>
<evidence type="ECO:0000256" key="6">
    <source>
        <dbReference type="ARBA" id="ARBA00022801"/>
    </source>
</evidence>